<reference evidence="11" key="2">
    <citation type="submission" date="2007-03" db="EMBL/GenBank/DDBJ databases">
        <authorList>
            <consortium name="The International Medicago Genome Annotation Group"/>
        </authorList>
    </citation>
    <scope>NUCLEOTIDE SEQUENCE</scope>
</reference>
<dbReference type="AlphaFoldDB" id="Q2MGR5"/>
<organism evidence="11">
    <name type="scientific">Medicago truncatula</name>
    <name type="common">Barrel medic</name>
    <name type="synonym">Medicago tribuloides</name>
    <dbReference type="NCBI Taxonomy" id="3880"/>
    <lineage>
        <taxon>Eukaryota</taxon>
        <taxon>Viridiplantae</taxon>
        <taxon>Streptophyta</taxon>
        <taxon>Embryophyta</taxon>
        <taxon>Tracheophyta</taxon>
        <taxon>Spermatophyta</taxon>
        <taxon>Magnoliopsida</taxon>
        <taxon>eudicotyledons</taxon>
        <taxon>Gunneridae</taxon>
        <taxon>Pentapetalae</taxon>
        <taxon>rosids</taxon>
        <taxon>fabids</taxon>
        <taxon>Fabales</taxon>
        <taxon>Fabaceae</taxon>
        <taxon>Papilionoideae</taxon>
        <taxon>50 kb inversion clade</taxon>
        <taxon>NPAAA clade</taxon>
        <taxon>Hologalegina</taxon>
        <taxon>IRL clade</taxon>
        <taxon>Trifolieae</taxon>
        <taxon>Medicago</taxon>
    </lineage>
</organism>
<dbReference type="SUPFAM" id="SSF51126">
    <property type="entry name" value="Pectin lyase-like"/>
    <property type="match status" value="1"/>
</dbReference>
<keyword evidence="10" id="KW-0732">Signal</keyword>
<keyword evidence="7" id="KW-0961">Cell wall biogenesis/degradation</keyword>
<evidence type="ECO:0000256" key="5">
    <source>
        <dbReference type="ARBA" id="ARBA00022801"/>
    </source>
</evidence>
<dbReference type="EMBL" id="PSQE01000004">
    <property type="protein sequence ID" value="RHN62093.1"/>
    <property type="molecule type" value="Genomic_DNA"/>
</dbReference>
<keyword evidence="15" id="KW-1185">Reference proteome</keyword>
<dbReference type="SMART" id="SM00710">
    <property type="entry name" value="PbH1"/>
    <property type="match status" value="5"/>
</dbReference>
<comment type="subcellular location">
    <subcellularLocation>
        <location evidence="1">Secreted</location>
        <location evidence="1">Cell wall</location>
    </subcellularLocation>
</comment>
<dbReference type="EnsemblPlants" id="AES90082">
    <property type="protein sequence ID" value="AES90082"/>
    <property type="gene ID" value="MTR_4g084050"/>
</dbReference>
<evidence type="ECO:0000256" key="1">
    <source>
        <dbReference type="ARBA" id="ARBA00004191"/>
    </source>
</evidence>
<sequence>MKGLFVLCLIFVIASPCLCQNYFNVVKYGAKGDGHTDDSNAFTNAWQDVCGSTRDTPTLIIPEGQNFMLQPLSFQGPCKSTTISVKIMGTITAPQSNANWKWDDNDGDYWIKFSNINGLIINGGGTVDGQGDSWWNNNGHIRPTALKILECDNLKLGPLKHINSPRNHISIVGCNDALISNLHIIAPKDSPNTDGIDISTSTNISVQHSIISTGDDCIAINNGTEFIYITDIQCGPGHGISVGSLGKDGDYSTVEEIHVSNITFRETTNGARIKTWTGGSGYARKITYEDIIVFKVENPVIIDQQYDALEPLKTKYNVLEGVSKAVKVSDVIFRNIRGTTNGKDAIDLNCARIGCTNIILEDIDIVDLDGKKASASCNSVQGSCSSCNPQVSCL</sequence>
<dbReference type="InterPro" id="IPR006626">
    <property type="entry name" value="PbH1"/>
</dbReference>
<dbReference type="Proteomes" id="UP000265566">
    <property type="component" value="Chromosome 4"/>
</dbReference>
<feature type="signal peptide" evidence="10">
    <location>
        <begin position="1"/>
        <end position="19"/>
    </location>
</feature>
<evidence type="ECO:0000256" key="4">
    <source>
        <dbReference type="ARBA" id="ARBA00022525"/>
    </source>
</evidence>
<evidence type="ECO:0000313" key="12">
    <source>
        <dbReference type="EMBL" id="AES90082.1"/>
    </source>
</evidence>
<keyword evidence="5 9" id="KW-0378">Hydrolase</keyword>
<dbReference type="GO" id="GO:0005975">
    <property type="term" value="P:carbohydrate metabolic process"/>
    <property type="evidence" value="ECO:0007669"/>
    <property type="project" value="InterPro"/>
</dbReference>
<dbReference type="Proteomes" id="UP000002051">
    <property type="component" value="Chromosome 4"/>
</dbReference>
<dbReference type="EC" id="3.2.1.15" evidence="13"/>
<evidence type="ECO:0000313" key="11">
    <source>
        <dbReference type="EMBL" id="ABC75354.1"/>
    </source>
</evidence>
<dbReference type="STRING" id="3880.Q2MGR5"/>
<dbReference type="InterPro" id="IPR012334">
    <property type="entry name" value="Pectin_lyas_fold"/>
</dbReference>
<keyword evidence="4" id="KW-0964">Secreted</keyword>
<reference evidence="13" key="7">
    <citation type="journal article" date="2018" name="Nat. Plants">
        <title>Whole-genome landscape of Medicago truncatula symbiotic genes.</title>
        <authorList>
            <person name="Pecrix Y."/>
            <person name="Gamas P."/>
            <person name="Carrere S."/>
        </authorList>
    </citation>
    <scope>NUCLEOTIDE SEQUENCE</scope>
    <source>
        <tissue evidence="13">Leaves</tissue>
    </source>
</reference>
<evidence type="ECO:0000256" key="7">
    <source>
        <dbReference type="ARBA" id="ARBA00023316"/>
    </source>
</evidence>
<reference evidence="11" key="1">
    <citation type="submission" date="2004-04" db="EMBL/GenBank/DDBJ databases">
        <authorList>
            <person name="Town C.D."/>
        </authorList>
    </citation>
    <scope>NUCLEOTIDE SEQUENCE</scope>
</reference>
<dbReference type="eggNOG" id="ENOG502QQY5">
    <property type="taxonomic scope" value="Eukaryota"/>
</dbReference>
<comment type="similarity">
    <text evidence="2 9">Belongs to the glycosyl hydrolase 28 family.</text>
</comment>
<evidence type="ECO:0000313" key="13">
    <source>
        <dbReference type="EMBL" id="RHN62093.1"/>
    </source>
</evidence>
<dbReference type="Gene3D" id="2.160.20.10">
    <property type="entry name" value="Single-stranded right-handed beta-helix, Pectin lyase-like"/>
    <property type="match status" value="1"/>
</dbReference>
<reference evidence="12 15" key="4">
    <citation type="journal article" date="2014" name="BMC Genomics">
        <title>An improved genome release (version Mt4.0) for the model legume Medicago truncatula.</title>
        <authorList>
            <person name="Tang H."/>
            <person name="Krishnakumar V."/>
            <person name="Bidwell S."/>
            <person name="Rosen B."/>
            <person name="Chan A."/>
            <person name="Zhou S."/>
            <person name="Gentzbittel L."/>
            <person name="Childs K.L."/>
            <person name="Yandell M."/>
            <person name="Gundlach H."/>
            <person name="Mayer K.F."/>
            <person name="Schwartz D.C."/>
            <person name="Town C.D."/>
        </authorList>
    </citation>
    <scope>GENOME REANNOTATION</scope>
    <source>
        <strain evidence="14 15">cv. Jemalong A17</strain>
    </source>
</reference>
<keyword evidence="3" id="KW-0134">Cell wall</keyword>
<dbReference type="EMBL" id="CM001220">
    <property type="protein sequence ID" value="AES90082.1"/>
    <property type="molecule type" value="Genomic_DNA"/>
</dbReference>
<dbReference type="GO" id="GO:0004650">
    <property type="term" value="F:polygalacturonase activity"/>
    <property type="evidence" value="ECO:0007669"/>
    <property type="project" value="UniProtKB-EC"/>
</dbReference>
<reference evidence="14" key="5">
    <citation type="submission" date="2015-04" db="UniProtKB">
        <authorList>
            <consortium name="EnsemblPlants"/>
        </authorList>
    </citation>
    <scope>IDENTIFICATION</scope>
    <source>
        <strain evidence="14">cv. Jemalong A17</strain>
    </source>
</reference>
<reference evidence="16" key="6">
    <citation type="journal article" date="2018" name="Nat. Plants">
        <title>Whole-genome landscape of Medicago truncatula symbiotic genes.</title>
        <authorList>
            <person name="Pecrix Y."/>
            <person name="Staton S.E."/>
            <person name="Sallet E."/>
            <person name="Lelandais-Briere C."/>
            <person name="Moreau S."/>
            <person name="Carrere S."/>
            <person name="Blein T."/>
            <person name="Jardinaud M.F."/>
            <person name="Latrasse D."/>
            <person name="Zouine M."/>
            <person name="Zahm M."/>
            <person name="Kreplak J."/>
            <person name="Mayjonade B."/>
            <person name="Satge C."/>
            <person name="Perez M."/>
            <person name="Cauet S."/>
            <person name="Marande W."/>
            <person name="Chantry-Darmon C."/>
            <person name="Lopez-Roques C."/>
            <person name="Bouchez O."/>
            <person name="Berard A."/>
            <person name="Debelle F."/>
            <person name="Munos S."/>
            <person name="Bendahmane A."/>
            <person name="Berges H."/>
            <person name="Niebel A."/>
            <person name="Buitink J."/>
            <person name="Frugier F."/>
            <person name="Benhamed M."/>
            <person name="Crespi M."/>
            <person name="Gouzy J."/>
            <person name="Gamas P."/>
        </authorList>
    </citation>
    <scope>NUCLEOTIDE SEQUENCE [LARGE SCALE GENOMIC DNA]</scope>
    <source>
        <strain evidence="16">cv. Jemalong A17</strain>
    </source>
</reference>
<dbReference type="CAZy" id="GH28">
    <property type="family name" value="Glycoside Hydrolase Family 28"/>
</dbReference>
<evidence type="ECO:0000256" key="9">
    <source>
        <dbReference type="RuleBase" id="RU361169"/>
    </source>
</evidence>
<dbReference type="KEGG" id="mtr:11445713"/>
<dbReference type="PaxDb" id="3880-AES90082"/>
<gene>
    <name evidence="14" type="primary">11445713</name>
    <name evidence="12" type="ordered locus">MTR_4g084050</name>
    <name evidence="11" type="ORF">MtrDRAFT_AC147481g4v2</name>
    <name evidence="13" type="ORF">MtrunA17_Chr4g0043661</name>
</gene>
<dbReference type="PROSITE" id="PS00502">
    <property type="entry name" value="POLYGALACTURONASE"/>
    <property type="match status" value="1"/>
</dbReference>
<dbReference type="OMA" id="RYSRIQG"/>
<evidence type="ECO:0000256" key="6">
    <source>
        <dbReference type="ARBA" id="ARBA00023295"/>
    </source>
</evidence>
<accession>Q2MGR5</accession>
<dbReference type="InterPro" id="IPR000743">
    <property type="entry name" value="Glyco_hydro_28"/>
</dbReference>
<dbReference type="GO" id="GO:0071555">
    <property type="term" value="P:cell wall organization"/>
    <property type="evidence" value="ECO:0007669"/>
    <property type="project" value="UniProtKB-KW"/>
</dbReference>
<feature type="active site" evidence="8">
    <location>
        <position position="238"/>
    </location>
</feature>
<dbReference type="InterPro" id="IPR011050">
    <property type="entry name" value="Pectin_lyase_fold/virulence"/>
</dbReference>
<keyword evidence="6 9" id="KW-0326">Glycosidase</keyword>
<protein>
    <submittedName>
        <fullName evidence="11">Glycoside hydrolase, family 28</fullName>
    </submittedName>
    <submittedName>
        <fullName evidence="12 13">Polygalacturonase</fullName>
        <ecNumber evidence="13">3.2.1.15</ecNumber>
    </submittedName>
</protein>
<evidence type="ECO:0000256" key="3">
    <source>
        <dbReference type="ARBA" id="ARBA00022512"/>
    </source>
</evidence>
<dbReference type="Pfam" id="PF00295">
    <property type="entry name" value="Glyco_hydro_28"/>
    <property type="match status" value="1"/>
</dbReference>
<evidence type="ECO:0000313" key="14">
    <source>
        <dbReference type="EnsemblPlants" id="AES90082"/>
    </source>
</evidence>
<dbReference type="Gramene" id="rna24627">
    <property type="protein sequence ID" value="RHN62093.1"/>
    <property type="gene ID" value="gene24627"/>
</dbReference>
<evidence type="ECO:0000256" key="10">
    <source>
        <dbReference type="SAM" id="SignalP"/>
    </source>
</evidence>
<dbReference type="PANTHER" id="PTHR31375">
    <property type="match status" value="1"/>
</dbReference>
<reference evidence="12 15" key="3">
    <citation type="journal article" date="2011" name="Nature">
        <title>The Medicago genome provides insight into the evolution of rhizobial symbioses.</title>
        <authorList>
            <person name="Young N.D."/>
            <person name="Debelle F."/>
            <person name="Oldroyd G.E."/>
            <person name="Geurts R."/>
            <person name="Cannon S.B."/>
            <person name="Udvardi M.K."/>
            <person name="Benedito V.A."/>
            <person name="Mayer K.F."/>
            <person name="Gouzy J."/>
            <person name="Schoof H."/>
            <person name="Van de Peer Y."/>
            <person name="Proost S."/>
            <person name="Cook D.R."/>
            <person name="Meyers B.C."/>
            <person name="Spannagl M."/>
            <person name="Cheung F."/>
            <person name="De Mita S."/>
            <person name="Krishnakumar V."/>
            <person name="Gundlach H."/>
            <person name="Zhou S."/>
            <person name="Mudge J."/>
            <person name="Bharti A.K."/>
            <person name="Murray J.D."/>
            <person name="Naoumkina M.A."/>
            <person name="Rosen B."/>
            <person name="Silverstein K.A."/>
            <person name="Tang H."/>
            <person name="Rombauts S."/>
            <person name="Zhao P.X."/>
            <person name="Zhou P."/>
            <person name="Barbe V."/>
            <person name="Bardou P."/>
            <person name="Bechner M."/>
            <person name="Bellec A."/>
            <person name="Berger A."/>
            <person name="Berges H."/>
            <person name="Bidwell S."/>
            <person name="Bisseling T."/>
            <person name="Choisne N."/>
            <person name="Couloux A."/>
            <person name="Denny R."/>
            <person name="Deshpande S."/>
            <person name="Dai X."/>
            <person name="Doyle J.J."/>
            <person name="Dudez A.M."/>
            <person name="Farmer A.D."/>
            <person name="Fouteau S."/>
            <person name="Franken C."/>
            <person name="Gibelin C."/>
            <person name="Gish J."/>
            <person name="Goldstein S."/>
            <person name="Gonzalez A.J."/>
            <person name="Green P.J."/>
            <person name="Hallab A."/>
            <person name="Hartog M."/>
            <person name="Hua A."/>
            <person name="Humphray S.J."/>
            <person name="Jeong D.H."/>
            <person name="Jing Y."/>
            <person name="Jocker A."/>
            <person name="Kenton S.M."/>
            <person name="Kim D.J."/>
            <person name="Klee K."/>
            <person name="Lai H."/>
            <person name="Lang C."/>
            <person name="Lin S."/>
            <person name="Macmil S.L."/>
            <person name="Magdelenat G."/>
            <person name="Matthews L."/>
            <person name="McCorrison J."/>
            <person name="Monaghan E.L."/>
            <person name="Mun J.H."/>
            <person name="Najar F.Z."/>
            <person name="Nicholson C."/>
            <person name="Noirot C."/>
            <person name="O'Bleness M."/>
            <person name="Paule C.R."/>
            <person name="Poulain J."/>
            <person name="Prion F."/>
            <person name="Qin B."/>
            <person name="Qu C."/>
            <person name="Retzel E.F."/>
            <person name="Riddle C."/>
            <person name="Sallet E."/>
            <person name="Samain S."/>
            <person name="Samson N."/>
            <person name="Sanders I."/>
            <person name="Saurat O."/>
            <person name="Scarpelli C."/>
            <person name="Schiex T."/>
            <person name="Segurens B."/>
            <person name="Severin A.J."/>
            <person name="Sherrier D.J."/>
            <person name="Shi R."/>
            <person name="Sims S."/>
            <person name="Singer S.R."/>
            <person name="Sinharoy S."/>
            <person name="Sterck L."/>
            <person name="Viollet A."/>
            <person name="Wang B.B."/>
            <person name="Wang K."/>
            <person name="Wang M."/>
            <person name="Wang X."/>
            <person name="Warfsmann J."/>
            <person name="Weissenbach J."/>
            <person name="White D.D."/>
            <person name="White J.D."/>
            <person name="Wiley G.B."/>
            <person name="Wincker P."/>
            <person name="Xing Y."/>
            <person name="Yang L."/>
            <person name="Yao Z."/>
            <person name="Ying F."/>
            <person name="Zhai J."/>
            <person name="Zhou L."/>
            <person name="Zuber A."/>
            <person name="Denarie J."/>
            <person name="Dixon R.A."/>
            <person name="May G.D."/>
            <person name="Schwartz D.C."/>
            <person name="Rogers J."/>
            <person name="Quetier F."/>
            <person name="Town C.D."/>
            <person name="Roe B.A."/>
        </authorList>
    </citation>
    <scope>NUCLEOTIDE SEQUENCE [LARGE SCALE GENOMIC DNA]</scope>
    <source>
        <strain evidence="12">A17</strain>
        <strain evidence="14 15">cv. Jemalong A17</strain>
    </source>
</reference>
<name>Q2MGR5_MEDTR</name>
<evidence type="ECO:0000313" key="16">
    <source>
        <dbReference type="Proteomes" id="UP000265566"/>
    </source>
</evidence>
<evidence type="ECO:0000256" key="2">
    <source>
        <dbReference type="ARBA" id="ARBA00008834"/>
    </source>
</evidence>
<evidence type="ECO:0000256" key="8">
    <source>
        <dbReference type="PROSITE-ProRule" id="PRU10052"/>
    </source>
</evidence>
<dbReference type="HOGENOM" id="CLU_016031_2_2_1"/>
<feature type="chain" id="PRO_5014586197" evidence="10">
    <location>
        <begin position="20"/>
        <end position="394"/>
    </location>
</feature>
<dbReference type="OrthoDB" id="187139at2759"/>
<evidence type="ECO:0000313" key="15">
    <source>
        <dbReference type="Proteomes" id="UP000002051"/>
    </source>
</evidence>
<proteinExistence type="inferred from homology"/>
<dbReference type="EMBL" id="AC147481">
    <property type="protein sequence ID" value="ABC75354.1"/>
    <property type="molecule type" value="Genomic_DNA"/>
</dbReference>